<dbReference type="InterPro" id="IPR027417">
    <property type="entry name" value="P-loop_NTPase"/>
</dbReference>
<evidence type="ECO:0000256" key="5">
    <source>
        <dbReference type="ARBA" id="ARBA00022741"/>
    </source>
</evidence>
<keyword evidence="4" id="KW-0479">Metal-binding</keyword>
<dbReference type="InterPro" id="IPR006483">
    <property type="entry name" value="CRISPR-assoc_Cas3_HD"/>
</dbReference>
<evidence type="ECO:0000256" key="7">
    <source>
        <dbReference type="ARBA" id="ARBA00022806"/>
    </source>
</evidence>
<dbReference type="InterPro" id="IPR038257">
    <property type="entry name" value="CRISPR-assoc_Cas3_HD_sf"/>
</dbReference>
<dbReference type="RefSeq" id="WP_148604645.1">
    <property type="nucleotide sequence ID" value="NZ_RXYB01000015.1"/>
</dbReference>
<proteinExistence type="inferred from homology"/>
<dbReference type="InterPro" id="IPR006474">
    <property type="entry name" value="Helicase_Cas3_CRISPR-ass_core"/>
</dbReference>
<comment type="caution">
    <text evidence="13">The sequence shown here is derived from an EMBL/GenBank/DDBJ whole genome shotgun (WGS) entry which is preliminary data.</text>
</comment>
<dbReference type="SUPFAM" id="SSF52540">
    <property type="entry name" value="P-loop containing nucleoside triphosphate hydrolases"/>
    <property type="match status" value="1"/>
</dbReference>
<dbReference type="CDD" id="cd09641">
    <property type="entry name" value="Cas3''_I"/>
    <property type="match status" value="1"/>
</dbReference>
<evidence type="ECO:0000313" key="13">
    <source>
        <dbReference type="EMBL" id="MBC3798260.1"/>
    </source>
</evidence>
<keyword evidence="7" id="KW-0347">Helicase</keyword>
<gene>
    <name evidence="13" type="primary">cas3</name>
    <name evidence="13" type="ORF">GH807_14600</name>
</gene>
<dbReference type="InterPro" id="IPR014001">
    <property type="entry name" value="Helicase_ATP-bd"/>
</dbReference>
<dbReference type="SMART" id="SM00487">
    <property type="entry name" value="DEXDc"/>
    <property type="match status" value="1"/>
</dbReference>
<keyword evidence="5" id="KW-0547">Nucleotide-binding</keyword>
<keyword evidence="6" id="KW-0378">Hydrolase</keyword>
<keyword evidence="14" id="KW-1185">Reference proteome</keyword>
<keyword evidence="8" id="KW-0067">ATP-binding</keyword>
<evidence type="ECO:0000313" key="14">
    <source>
        <dbReference type="Proteomes" id="UP000653358"/>
    </source>
</evidence>
<evidence type="ECO:0000256" key="8">
    <source>
        <dbReference type="ARBA" id="ARBA00022840"/>
    </source>
</evidence>
<protein>
    <submittedName>
        <fullName evidence="13">CRISPR-associated helicase Cas3</fullName>
    </submittedName>
</protein>
<keyword evidence="3" id="KW-0540">Nuclease</keyword>
<evidence type="ECO:0000256" key="6">
    <source>
        <dbReference type="ARBA" id="ARBA00022801"/>
    </source>
</evidence>
<dbReference type="Pfam" id="PF22590">
    <property type="entry name" value="Cas3-like_C_2"/>
    <property type="match status" value="1"/>
</dbReference>
<dbReference type="Proteomes" id="UP000653358">
    <property type="component" value="Unassembled WGS sequence"/>
</dbReference>
<dbReference type="Gene3D" id="1.10.3210.30">
    <property type="match status" value="1"/>
</dbReference>
<dbReference type="PROSITE" id="PS51192">
    <property type="entry name" value="HELICASE_ATP_BIND_1"/>
    <property type="match status" value="1"/>
</dbReference>
<evidence type="ECO:0000259" key="12">
    <source>
        <dbReference type="PROSITE" id="PS51643"/>
    </source>
</evidence>
<dbReference type="PROSITE" id="PS51194">
    <property type="entry name" value="HELICASE_CTER"/>
    <property type="match status" value="1"/>
</dbReference>
<feature type="domain" description="Helicase C-terminal" evidence="11">
    <location>
        <begin position="545"/>
        <end position="725"/>
    </location>
</feature>
<dbReference type="PANTHER" id="PTHR24031">
    <property type="entry name" value="RNA HELICASE"/>
    <property type="match status" value="1"/>
</dbReference>
<organism evidence="13 14">
    <name type="scientific">Acetobacterium tundrae</name>
    <dbReference type="NCBI Taxonomy" id="132932"/>
    <lineage>
        <taxon>Bacteria</taxon>
        <taxon>Bacillati</taxon>
        <taxon>Bacillota</taxon>
        <taxon>Clostridia</taxon>
        <taxon>Eubacteriales</taxon>
        <taxon>Eubacteriaceae</taxon>
        <taxon>Acetobacterium</taxon>
    </lineage>
</organism>
<feature type="domain" description="HD Cas3-type" evidence="12">
    <location>
        <begin position="30"/>
        <end position="243"/>
    </location>
</feature>
<dbReference type="InterPro" id="IPR054712">
    <property type="entry name" value="Cas3-like_dom"/>
</dbReference>
<evidence type="ECO:0000259" key="11">
    <source>
        <dbReference type="PROSITE" id="PS51194"/>
    </source>
</evidence>
<dbReference type="InterPro" id="IPR001650">
    <property type="entry name" value="Helicase_C-like"/>
</dbReference>
<dbReference type="Pfam" id="PF18019">
    <property type="entry name" value="Cas3_HD"/>
    <property type="match status" value="1"/>
</dbReference>
<dbReference type="Gene3D" id="3.40.50.300">
    <property type="entry name" value="P-loop containing nucleotide triphosphate hydrolases"/>
    <property type="match status" value="2"/>
</dbReference>
<dbReference type="PROSITE" id="PS51643">
    <property type="entry name" value="HD_CAS3"/>
    <property type="match status" value="1"/>
</dbReference>
<keyword evidence="9" id="KW-0051">Antiviral defense</keyword>
<dbReference type="EMBL" id="WJBB01000024">
    <property type="protein sequence ID" value="MBC3798260.1"/>
    <property type="molecule type" value="Genomic_DNA"/>
</dbReference>
<evidence type="ECO:0000259" key="10">
    <source>
        <dbReference type="PROSITE" id="PS51192"/>
    </source>
</evidence>
<feature type="domain" description="Helicase ATP-binding" evidence="10">
    <location>
        <begin position="313"/>
        <end position="519"/>
    </location>
</feature>
<dbReference type="NCBIfam" id="TIGR01596">
    <property type="entry name" value="cas3_HD"/>
    <property type="match status" value="1"/>
</dbReference>
<comment type="similarity">
    <text evidence="2">In the central section; belongs to the CRISPR-associated helicase Cas3 family.</text>
</comment>
<dbReference type="Pfam" id="PF00270">
    <property type="entry name" value="DEAD"/>
    <property type="match status" value="1"/>
</dbReference>
<evidence type="ECO:0000256" key="1">
    <source>
        <dbReference type="ARBA" id="ARBA00006847"/>
    </source>
</evidence>
<evidence type="ECO:0000256" key="4">
    <source>
        <dbReference type="ARBA" id="ARBA00022723"/>
    </source>
</evidence>
<sequence length="871" mass="101940">MIFDHIPLFDFNHYFDTSKPFYAHLKTNEDTLNYETLEAHLGLTLDYLEKLWEAKKLDNVFENFERSLVDNLSASAILLWRELFYNAIYTHDLGKTNPNFQVQKMSNENHEKTMSNNSNHSFFSALIYCNHYLEKIMNFDGEDQERLFFSLVFNSFIISKHHGYLGGFQDFLSKLSSELFSSENEHCVYYRELFGQIPQSNTDIGDYFEVVLQDLKNKALWKSISWIIYGRFLYGLLVSCDFYATSDFMNKPVENFGVIDDIKKYRAAFNSTPIYETIQHYQQSKFEKCDDPFIGNEINRLRCELFLEAEEGLTHNSEELIFFLEAPTGSGKTNTSINLALKLLEADSRLSKITYVFPFNTLVEQTRESLEAAFNYDRSILEGITVVNGVTAIKKVKANSDLAEGEWDINDNKDRVDYEQSLLGRQFLHYPLILTTHVNFFNTLFGTNREEVFPLAHLANSVIILDEIQSYRNDLWKEIILFLQDYAKLLNMRIIIMSATLPDLGKLSLETTPRIPSLIKDSSVFYQHPLFKNRVNLDFSLLDYDKESVLEKLLEKIIATSLELANNPEYSGFKNKLLVEFIFKTTTLEFFELLQKTMNERGMDRQVLCITGDDNKAERKRIIDKIKSGENLILVATQVIEAGVDIDMDMGFKDVSLFDAEEQFLGRINRSCKKKGSKVFFFNYNNADRLYPNDFRKQEKLTIKNEEMQKILIAKDFSTYYDVVLSEINTAKEANNEANIEKFARETLWNFDYPEIQKHMQLIDENNREVSVFIYQVLEDFDGNMIDGYELWSDYKTLLEVTTLNYAEKRVRLSEFSEKMSYFIYQIPKFQFEHEGQIGELFLCRRDDSFFPNGKFDRKAFEKVKSDKLFL</sequence>
<reference evidence="13 14" key="1">
    <citation type="journal article" date="2020" name="mSystems">
        <title>Defining Genomic and Predicted Metabolic Features of the Acetobacterium Genus.</title>
        <authorList>
            <person name="Ross D.E."/>
            <person name="Marshall C.W."/>
            <person name="Gulliver D."/>
            <person name="May H.D."/>
            <person name="Norman R.S."/>
        </authorList>
    </citation>
    <scope>NUCLEOTIDE SEQUENCE [LARGE SCALE GENOMIC DNA]</scope>
    <source>
        <strain evidence="13 14">DSM 9173</strain>
    </source>
</reference>
<evidence type="ECO:0000256" key="9">
    <source>
        <dbReference type="ARBA" id="ARBA00023118"/>
    </source>
</evidence>
<comment type="similarity">
    <text evidence="1">In the N-terminal section; belongs to the CRISPR-associated nuclease Cas3-HD family.</text>
</comment>
<accession>A0ABR6WP85</accession>
<evidence type="ECO:0000256" key="2">
    <source>
        <dbReference type="ARBA" id="ARBA00009046"/>
    </source>
</evidence>
<evidence type="ECO:0000256" key="3">
    <source>
        <dbReference type="ARBA" id="ARBA00022722"/>
    </source>
</evidence>
<dbReference type="SMART" id="SM00490">
    <property type="entry name" value="HELICc"/>
    <property type="match status" value="1"/>
</dbReference>
<dbReference type="InterPro" id="IPR011545">
    <property type="entry name" value="DEAD/DEAH_box_helicase_dom"/>
</dbReference>
<dbReference type="NCBIfam" id="TIGR01587">
    <property type="entry name" value="cas3_core"/>
    <property type="match status" value="1"/>
</dbReference>
<name>A0ABR6WP85_9FIRM</name>